<keyword evidence="3" id="KW-1185">Reference proteome</keyword>
<gene>
    <name evidence="2" type="ORF">HNP38_001342</name>
</gene>
<name>A0A840KEW9_9FLAO</name>
<keyword evidence="1" id="KW-0732">Signal</keyword>
<feature type="signal peptide" evidence="1">
    <location>
        <begin position="1"/>
        <end position="19"/>
    </location>
</feature>
<dbReference type="RefSeq" id="WP_184186382.1">
    <property type="nucleotide sequence ID" value="NZ_JACHLE010000001.1"/>
</dbReference>
<evidence type="ECO:0000313" key="3">
    <source>
        <dbReference type="Proteomes" id="UP000592180"/>
    </source>
</evidence>
<evidence type="ECO:0000313" key="2">
    <source>
        <dbReference type="EMBL" id="MBB4806070.1"/>
    </source>
</evidence>
<dbReference type="AlphaFoldDB" id="A0A840KEW9"/>
<accession>A0A840KEW9</accession>
<organism evidence="2 3">
    <name type="scientific">Chryseobacterium defluvii</name>
    <dbReference type="NCBI Taxonomy" id="160396"/>
    <lineage>
        <taxon>Bacteria</taxon>
        <taxon>Pseudomonadati</taxon>
        <taxon>Bacteroidota</taxon>
        <taxon>Flavobacteriia</taxon>
        <taxon>Flavobacteriales</taxon>
        <taxon>Weeksellaceae</taxon>
        <taxon>Chryseobacterium group</taxon>
        <taxon>Chryseobacterium</taxon>
    </lineage>
</organism>
<dbReference type="Proteomes" id="UP000592180">
    <property type="component" value="Unassembled WGS sequence"/>
</dbReference>
<protein>
    <submittedName>
        <fullName evidence="2">GLPGLI family protein</fullName>
    </submittedName>
</protein>
<feature type="chain" id="PRO_5032900335" evidence="1">
    <location>
        <begin position="20"/>
        <end position="268"/>
    </location>
</feature>
<proteinExistence type="predicted"/>
<dbReference type="NCBIfam" id="TIGR01200">
    <property type="entry name" value="GLPGLI"/>
    <property type="match status" value="1"/>
</dbReference>
<evidence type="ECO:0000256" key="1">
    <source>
        <dbReference type="SAM" id="SignalP"/>
    </source>
</evidence>
<reference evidence="2 3" key="1">
    <citation type="submission" date="2020-08" db="EMBL/GenBank/DDBJ databases">
        <title>Functional genomics of gut bacteria from endangered species of beetles.</title>
        <authorList>
            <person name="Carlos-Shanley C."/>
        </authorList>
    </citation>
    <scope>NUCLEOTIDE SEQUENCE [LARGE SCALE GENOMIC DNA]</scope>
    <source>
        <strain evidence="2 3">S00151</strain>
    </source>
</reference>
<comment type="caution">
    <text evidence="2">The sequence shown here is derived from an EMBL/GenBank/DDBJ whole genome shotgun (WGS) entry which is preliminary data.</text>
</comment>
<dbReference type="InterPro" id="IPR005901">
    <property type="entry name" value="GLPGLI"/>
</dbReference>
<dbReference type="EMBL" id="JACHLE010000001">
    <property type="protein sequence ID" value="MBB4806070.1"/>
    <property type="molecule type" value="Genomic_DNA"/>
</dbReference>
<sequence>MKKRILFLILTLFIPLAKAQKSFYSEYEAGYTLDYKSMKRPNAKSELTTFILLMNDKESYFKSMNVHVKDSLIFYKKIKNTEGPNIDVNTLFKYSSEYPENIGTTAGKIYVTTPISTAYVSYDEPNNIEWKLINEFKTIGNARCQKAVTTKYGRNWIAYFNPKIPLNFGPYKFNKLPGLIVELYDDKDDFHYKLYSFKKRKGTCQFANSYKNVKPAKKEKVYQWRKNYYLEIDFSEVLENADPETIRRLNRNSRKSYELYNPIELKPN</sequence>